<dbReference type="EMBL" id="JBIAZM010000011">
    <property type="protein sequence ID" value="MFF5202922.1"/>
    <property type="molecule type" value="Genomic_DNA"/>
</dbReference>
<gene>
    <name evidence="4" type="ORF">ACFY3B_25310</name>
</gene>
<dbReference type="Gene3D" id="3.40.50.300">
    <property type="entry name" value="P-loop containing nucleotide triphosphate hydrolases"/>
    <property type="match status" value="1"/>
</dbReference>
<dbReference type="InterPro" id="IPR000863">
    <property type="entry name" value="Sulfotransferase_dom"/>
</dbReference>
<feature type="domain" description="Sulfotransferase" evidence="3">
    <location>
        <begin position="25"/>
        <end position="279"/>
    </location>
</feature>
<evidence type="ECO:0000313" key="5">
    <source>
        <dbReference type="Proteomes" id="UP001602287"/>
    </source>
</evidence>
<comment type="caution">
    <text evidence="4">The sequence shown here is derived from an EMBL/GenBank/DDBJ whole genome shotgun (WGS) entry which is preliminary data.</text>
</comment>
<dbReference type="InterPro" id="IPR027417">
    <property type="entry name" value="P-loop_NTPase"/>
</dbReference>
<evidence type="ECO:0000313" key="4">
    <source>
        <dbReference type="EMBL" id="MFF5202922.1"/>
    </source>
</evidence>
<evidence type="ECO:0000259" key="3">
    <source>
        <dbReference type="Pfam" id="PF00685"/>
    </source>
</evidence>
<keyword evidence="2" id="KW-0808">Transferase</keyword>
<name>A0ABW6VZ45_9ACTN</name>
<evidence type="ECO:0000256" key="2">
    <source>
        <dbReference type="ARBA" id="ARBA00022679"/>
    </source>
</evidence>
<proteinExistence type="inferred from homology"/>
<dbReference type="SUPFAM" id="SSF52540">
    <property type="entry name" value="P-loop containing nucleoside triphosphate hydrolases"/>
    <property type="match status" value="1"/>
</dbReference>
<dbReference type="PANTHER" id="PTHR11783">
    <property type="entry name" value="SULFOTRANSFERASE SULT"/>
    <property type="match status" value="1"/>
</dbReference>
<dbReference type="GeneID" id="95370787"/>
<organism evidence="4 5">
    <name type="scientific">Micromonospora parva</name>
    <dbReference type="NCBI Taxonomy" id="1464048"/>
    <lineage>
        <taxon>Bacteria</taxon>
        <taxon>Bacillati</taxon>
        <taxon>Actinomycetota</taxon>
        <taxon>Actinomycetes</taxon>
        <taxon>Micromonosporales</taxon>
        <taxon>Micromonosporaceae</taxon>
        <taxon>Micromonospora</taxon>
    </lineage>
</organism>
<accession>A0ABW6VZ45</accession>
<dbReference type="Proteomes" id="UP001602287">
    <property type="component" value="Unassembled WGS sequence"/>
</dbReference>
<reference evidence="4 5" key="1">
    <citation type="submission" date="2024-10" db="EMBL/GenBank/DDBJ databases">
        <title>The Natural Products Discovery Center: Release of the First 8490 Sequenced Strains for Exploring Actinobacteria Biosynthetic Diversity.</title>
        <authorList>
            <person name="Kalkreuter E."/>
            <person name="Kautsar S.A."/>
            <person name="Yang D."/>
            <person name="Bader C.D."/>
            <person name="Teijaro C.N."/>
            <person name="Fluegel L."/>
            <person name="Davis C.M."/>
            <person name="Simpson J.R."/>
            <person name="Lauterbach L."/>
            <person name="Steele A.D."/>
            <person name="Gui C."/>
            <person name="Meng S."/>
            <person name="Li G."/>
            <person name="Viehrig K."/>
            <person name="Ye F."/>
            <person name="Su P."/>
            <person name="Kiefer A.F."/>
            <person name="Nichols A."/>
            <person name="Cepeda A.J."/>
            <person name="Yan W."/>
            <person name="Fan B."/>
            <person name="Jiang Y."/>
            <person name="Adhikari A."/>
            <person name="Zheng C.-J."/>
            <person name="Schuster L."/>
            <person name="Cowan T.M."/>
            <person name="Smanski M.J."/>
            <person name="Chevrette M.G."/>
            <person name="De Carvalho L.P.S."/>
            <person name="Shen B."/>
        </authorList>
    </citation>
    <scope>NUCLEOTIDE SEQUENCE [LARGE SCALE GENOMIC DNA]</scope>
    <source>
        <strain evidence="4 5">NPDC000140</strain>
    </source>
</reference>
<keyword evidence="5" id="KW-1185">Reference proteome</keyword>
<dbReference type="Pfam" id="PF00685">
    <property type="entry name" value="Sulfotransfer_1"/>
    <property type="match status" value="1"/>
</dbReference>
<sequence length="295" mass="33460">MLTPIHRYRSDDEDSARWTGFPFRDGDIVISTRSKSGTTWMQMICALLVLGTPDLPAPLPELSPWLDWLGEPRATVYDRLAAQQHRRFIKTHTPLDGVPLDPRVHYVVVARHPLDMAVSLYHQAANLDRARLAELTGQPAPAGPPGERPPVREWLTSWVDREVDPHSELDSLPGVLMHLTDAWARRHEPNIELVHYDDLLADLGGEMRRLADRWGITVPDARWPALIEAATFGRMRERADQLAPDTLGVLRDRLAFFRRGGSGQGRDLLDEPARSRYQQRVAALAPSELLTWLHR</sequence>
<dbReference type="RefSeq" id="WP_357638325.1">
    <property type="nucleotide sequence ID" value="NZ_JBEZFX010000007.1"/>
</dbReference>
<protein>
    <submittedName>
        <fullName evidence="4">Sulfotransferase domain-containing protein</fullName>
    </submittedName>
</protein>
<evidence type="ECO:0000256" key="1">
    <source>
        <dbReference type="ARBA" id="ARBA00005771"/>
    </source>
</evidence>
<comment type="similarity">
    <text evidence="1">Belongs to the sulfotransferase 1 family.</text>
</comment>